<dbReference type="EMBL" id="ACCL02000020">
    <property type="protein sequence ID" value="EET59210.1"/>
    <property type="molecule type" value="Genomic_DNA"/>
</dbReference>
<dbReference type="SUPFAM" id="SSF52540">
    <property type="entry name" value="P-loop containing nucleoside triphosphate hydrolases"/>
    <property type="match status" value="1"/>
</dbReference>
<dbReference type="Proteomes" id="UP000005561">
    <property type="component" value="Unassembled WGS sequence"/>
</dbReference>
<dbReference type="AlphaFoldDB" id="C6LJ96"/>
<dbReference type="eggNOG" id="COG3598">
    <property type="taxonomic scope" value="Bacteria"/>
</dbReference>
<accession>C6LJ96</accession>
<reference evidence="2" key="1">
    <citation type="submission" date="2009-07" db="EMBL/GenBank/DDBJ databases">
        <authorList>
            <person name="Weinstock G."/>
            <person name="Sodergren E."/>
            <person name="Clifton S."/>
            <person name="Fulton L."/>
            <person name="Fulton B."/>
            <person name="Courtney L."/>
            <person name="Fronick C."/>
            <person name="Harrison M."/>
            <person name="Strong C."/>
            <person name="Farmer C."/>
            <person name="Delahaunty K."/>
            <person name="Markovic C."/>
            <person name="Hall O."/>
            <person name="Minx P."/>
            <person name="Tomlinson C."/>
            <person name="Mitreva M."/>
            <person name="Nelson J."/>
            <person name="Hou S."/>
            <person name="Wollam A."/>
            <person name="Pepin K.H."/>
            <person name="Johnson M."/>
            <person name="Bhonagiri V."/>
            <person name="Nash W.E."/>
            <person name="Warren W."/>
            <person name="Chinwalla A."/>
            <person name="Mardis E.R."/>
            <person name="Wilson R.K."/>
        </authorList>
    </citation>
    <scope>NUCLEOTIDE SEQUENCE [LARGE SCALE GENOMIC DNA]</scope>
    <source>
        <strain evidence="2">DSM 14469</strain>
    </source>
</reference>
<evidence type="ECO:0000313" key="3">
    <source>
        <dbReference type="Proteomes" id="UP000005561"/>
    </source>
</evidence>
<keyword evidence="3" id="KW-1185">Reference proteome</keyword>
<organism evidence="2 3">
    <name type="scientific">Marvinbryantia formatexigens DSM 14469</name>
    <dbReference type="NCBI Taxonomy" id="478749"/>
    <lineage>
        <taxon>Bacteria</taxon>
        <taxon>Bacillati</taxon>
        <taxon>Bacillota</taxon>
        <taxon>Clostridia</taxon>
        <taxon>Lachnospirales</taxon>
        <taxon>Lachnospiraceae</taxon>
        <taxon>Marvinbryantia</taxon>
    </lineage>
</organism>
<proteinExistence type="predicted"/>
<name>C6LJ96_9FIRM</name>
<sequence>MNTVPAGTYGTEQRPQKSGGFKRREIMMFQLKEKSREVTNMSEVKEQPLNRLWYPYIPSGKITVIHGAPDSGKTMFACQLMAAFTSQKNLEGMEEHPTGNVLYFSADDDLSDMVGPRLIESGADLSRILAVNDMLPFTLADESIEKLIEDFNIHVMIVDPIQEYLEYEVYGDEPELIYPILHKLEGIAKHTGCAMILIAYSDGLGSENGNIWKNEFAEKISSVLCLERADMETKESCLIHEKCLLAPEGEKKTVALFQNNKN</sequence>
<dbReference type="STRING" id="168384.SAMN05660368_03222"/>
<gene>
    <name evidence="2" type="ORF">BRYFOR_08731</name>
</gene>
<evidence type="ECO:0000256" key="1">
    <source>
        <dbReference type="SAM" id="MobiDB-lite"/>
    </source>
</evidence>
<feature type="region of interest" description="Disordered" evidence="1">
    <location>
        <begin position="1"/>
        <end position="20"/>
    </location>
</feature>
<dbReference type="InterPro" id="IPR027417">
    <property type="entry name" value="P-loop_NTPase"/>
</dbReference>
<dbReference type="Gene3D" id="3.40.50.300">
    <property type="entry name" value="P-loop containing nucleotide triphosphate hydrolases"/>
    <property type="match status" value="1"/>
</dbReference>
<comment type="caution">
    <text evidence="2">The sequence shown here is derived from an EMBL/GenBank/DDBJ whole genome shotgun (WGS) entry which is preliminary data.</text>
</comment>
<evidence type="ECO:0000313" key="2">
    <source>
        <dbReference type="EMBL" id="EET59210.1"/>
    </source>
</evidence>
<feature type="compositionally biased region" description="Polar residues" evidence="1">
    <location>
        <begin position="1"/>
        <end position="13"/>
    </location>
</feature>
<dbReference type="Pfam" id="PF13481">
    <property type="entry name" value="AAA_25"/>
    <property type="match status" value="1"/>
</dbReference>
<protein>
    <submittedName>
        <fullName evidence="2">Uncharacterized protein</fullName>
    </submittedName>
</protein>